<feature type="transmembrane region" description="Helical" evidence="1">
    <location>
        <begin position="44"/>
        <end position="63"/>
    </location>
</feature>
<dbReference type="RefSeq" id="WP_057827975.1">
    <property type="nucleotide sequence ID" value="NZ_BAAACL010000015.1"/>
</dbReference>
<proteinExistence type="predicted"/>
<keyword evidence="1" id="KW-0812">Transmembrane</keyword>
<keyword evidence="3" id="KW-1185">Reference proteome</keyword>
<keyword evidence="1" id="KW-1133">Transmembrane helix</keyword>
<dbReference type="AlphaFoldDB" id="A0A510WQ30"/>
<feature type="transmembrane region" description="Helical" evidence="1">
    <location>
        <begin position="154"/>
        <end position="173"/>
    </location>
</feature>
<keyword evidence="1" id="KW-0472">Membrane</keyword>
<evidence type="ECO:0000313" key="2">
    <source>
        <dbReference type="EMBL" id="GEK41322.1"/>
    </source>
</evidence>
<dbReference type="EMBL" id="BJUI01000001">
    <property type="protein sequence ID" value="GEK41322.1"/>
    <property type="molecule type" value="Genomic_DNA"/>
</dbReference>
<feature type="transmembrane region" description="Helical" evidence="1">
    <location>
        <begin position="6"/>
        <end position="23"/>
    </location>
</feature>
<dbReference type="GeneID" id="29933485"/>
<feature type="transmembrane region" description="Helical" evidence="1">
    <location>
        <begin position="101"/>
        <end position="124"/>
    </location>
</feature>
<feature type="transmembrane region" description="Helical" evidence="1">
    <location>
        <begin position="69"/>
        <end position="89"/>
    </location>
</feature>
<protein>
    <submittedName>
        <fullName evidence="2">Uncharacterized protein</fullName>
    </submittedName>
</protein>
<gene>
    <name evidence="2" type="ORF">LAV01_01540</name>
</gene>
<comment type="caution">
    <text evidence="2">The sequence shown here is derived from an EMBL/GenBank/DDBJ whole genome shotgun (WGS) entry which is preliminary data.</text>
</comment>
<organism evidence="2 3">
    <name type="scientific">Ligilactobacillus aviarius</name>
    <dbReference type="NCBI Taxonomy" id="1606"/>
    <lineage>
        <taxon>Bacteria</taxon>
        <taxon>Bacillati</taxon>
        <taxon>Bacillota</taxon>
        <taxon>Bacilli</taxon>
        <taxon>Lactobacillales</taxon>
        <taxon>Lactobacillaceae</taxon>
        <taxon>Ligilactobacillus</taxon>
    </lineage>
</organism>
<name>A0A510WQ30_9LACO</name>
<dbReference type="Proteomes" id="UP000321722">
    <property type="component" value="Unassembled WGS sequence"/>
</dbReference>
<evidence type="ECO:0000313" key="3">
    <source>
        <dbReference type="Proteomes" id="UP000321722"/>
    </source>
</evidence>
<reference evidence="2 3" key="1">
    <citation type="submission" date="2019-07" db="EMBL/GenBank/DDBJ databases">
        <title>Whole genome shotgun sequence of Lactobacillus aviarius subsp. aviarius NBRC 102162.</title>
        <authorList>
            <person name="Hosoyama A."/>
            <person name="Uohara A."/>
            <person name="Ohji S."/>
            <person name="Ichikawa N."/>
        </authorList>
    </citation>
    <scope>NUCLEOTIDE SEQUENCE [LARGE SCALE GENOMIC DNA]</scope>
    <source>
        <strain evidence="2 3">NBRC 102162</strain>
    </source>
</reference>
<accession>A0A510WQ30</accession>
<sequence length="190" mass="22259">MGNVTIKILLLTLVLWVISFIVYRIFRPFFWTKLNYRDWMKNNFWGSTFIWAELFITYTILLTSISGNAIFRLIVLIIETFLALLYVNFCEFFFKNKITEVFKLVLNCVLSLLIDYFVISLSYIGFCHYNIKSIIDIDNLLPNGNGSQLTNKDYLSIFMVIIPIAFSGISTKLRKLGEDKEQDNKNQNNK</sequence>
<evidence type="ECO:0000256" key="1">
    <source>
        <dbReference type="SAM" id="Phobius"/>
    </source>
</evidence>